<evidence type="ECO:0000256" key="7">
    <source>
        <dbReference type="ARBA" id="ARBA00022842"/>
    </source>
</evidence>
<dbReference type="Gene3D" id="3.90.79.20">
    <property type="match status" value="1"/>
</dbReference>
<evidence type="ECO:0000256" key="4">
    <source>
        <dbReference type="ARBA" id="ARBA00012381"/>
    </source>
</evidence>
<dbReference type="AlphaFoldDB" id="A0A2D2LTS7"/>
<dbReference type="GO" id="GO:0006742">
    <property type="term" value="P:NADP+ catabolic process"/>
    <property type="evidence" value="ECO:0007669"/>
    <property type="project" value="TreeGrafter"/>
</dbReference>
<comment type="cofactor">
    <cofactor evidence="1">
        <name>Mg(2+)</name>
        <dbReference type="ChEBI" id="CHEBI:18420"/>
    </cofactor>
</comment>
<evidence type="ECO:0000256" key="1">
    <source>
        <dbReference type="ARBA" id="ARBA00001946"/>
    </source>
</evidence>
<evidence type="ECO:0000259" key="10">
    <source>
        <dbReference type="PROSITE" id="PS51462"/>
    </source>
</evidence>
<dbReference type="InterPro" id="IPR050241">
    <property type="entry name" value="NAD-cap_RNA_hydrolase_NudC"/>
</dbReference>
<keyword evidence="8" id="KW-0520">NAD</keyword>
<comment type="similarity">
    <text evidence="3">Belongs to the Nudix hydrolase family. NudC subfamily.</text>
</comment>
<dbReference type="NCBIfam" id="NF001299">
    <property type="entry name" value="PRK00241.1"/>
    <property type="match status" value="1"/>
</dbReference>
<keyword evidence="7" id="KW-0460">Magnesium</keyword>
<dbReference type="InterPro" id="IPR020084">
    <property type="entry name" value="NUDIX_hydrolase_CS"/>
</dbReference>
<dbReference type="Gene3D" id="3.90.79.10">
    <property type="entry name" value="Nucleoside Triphosphate Pyrophosphohydrolase"/>
    <property type="match status" value="1"/>
</dbReference>
<comment type="catalytic activity">
    <reaction evidence="9">
        <text>a 5'-end NAD(+)-phospho-ribonucleoside in mRNA + H2O = a 5'-end phospho-adenosine-phospho-ribonucleoside in mRNA + beta-nicotinamide D-ribonucleotide + 2 H(+)</text>
        <dbReference type="Rhea" id="RHEA:60876"/>
        <dbReference type="Rhea" id="RHEA-COMP:15698"/>
        <dbReference type="Rhea" id="RHEA-COMP:15719"/>
        <dbReference type="ChEBI" id="CHEBI:14649"/>
        <dbReference type="ChEBI" id="CHEBI:15377"/>
        <dbReference type="ChEBI" id="CHEBI:15378"/>
        <dbReference type="ChEBI" id="CHEBI:144029"/>
        <dbReference type="ChEBI" id="CHEBI:144051"/>
    </reaction>
    <physiologicalReaction direction="left-to-right" evidence="9">
        <dbReference type="Rhea" id="RHEA:60877"/>
    </physiologicalReaction>
</comment>
<dbReference type="PROSITE" id="PS51462">
    <property type="entry name" value="NUDIX"/>
    <property type="match status" value="1"/>
</dbReference>
<feature type="domain" description="Nudix hydrolase" evidence="10">
    <location>
        <begin position="131"/>
        <end position="261"/>
    </location>
</feature>
<evidence type="ECO:0000313" key="12">
    <source>
        <dbReference type="Proteomes" id="UP000229340"/>
    </source>
</evidence>
<evidence type="ECO:0000313" key="11">
    <source>
        <dbReference type="EMBL" id="ATR78424.1"/>
    </source>
</evidence>
<dbReference type="PANTHER" id="PTHR42904:SF6">
    <property type="entry name" value="NAD-CAPPED RNA HYDROLASE NUDT12"/>
    <property type="match status" value="1"/>
</dbReference>
<dbReference type="SUPFAM" id="SSF55811">
    <property type="entry name" value="Nudix"/>
    <property type="match status" value="1"/>
</dbReference>
<dbReference type="Pfam" id="PF09297">
    <property type="entry name" value="Zn_ribbon_NUD"/>
    <property type="match status" value="1"/>
</dbReference>
<dbReference type="Pfam" id="PF00293">
    <property type="entry name" value="NUDIX"/>
    <property type="match status" value="1"/>
</dbReference>
<dbReference type="GO" id="GO:0035529">
    <property type="term" value="F:NADH pyrophosphatase activity"/>
    <property type="evidence" value="ECO:0007669"/>
    <property type="project" value="TreeGrafter"/>
</dbReference>
<reference evidence="12" key="1">
    <citation type="submission" date="2017-11" db="EMBL/GenBank/DDBJ databases">
        <title>Complete genome sequence of Moraxella osloensis NP7 isolated from human skin.</title>
        <authorList>
            <person name="Lee K."/>
            <person name="Lim J.Y."/>
            <person name="Hwang I."/>
        </authorList>
    </citation>
    <scope>NUCLEOTIDE SEQUENCE [LARGE SCALE GENOMIC DNA]</scope>
    <source>
        <strain evidence="12">NP7</strain>
    </source>
</reference>
<gene>
    <name evidence="11" type="ORF">NP7_03600</name>
</gene>
<dbReference type="GO" id="GO:0019677">
    <property type="term" value="P:NAD+ catabolic process"/>
    <property type="evidence" value="ECO:0007669"/>
    <property type="project" value="TreeGrafter"/>
</dbReference>
<dbReference type="InterPro" id="IPR049734">
    <property type="entry name" value="NudC-like_C"/>
</dbReference>
<comment type="cofactor">
    <cofactor evidence="2">
        <name>Zn(2+)</name>
        <dbReference type="ChEBI" id="CHEBI:29105"/>
    </cofactor>
</comment>
<dbReference type="GO" id="GO:0046872">
    <property type="term" value="F:metal ion binding"/>
    <property type="evidence" value="ECO:0007669"/>
    <property type="project" value="UniProtKB-KW"/>
</dbReference>
<dbReference type="EC" id="3.6.1.22" evidence="4"/>
<sequence length="272" mass="30639">MTALHHYLLICDNDKFACIGGLPFFYRCEDVPAQGVKVNTDEAGNSIYAIAHQDIDLSQSPEESTGQIEFLRFRHLIGSLDALQSSQLAKAMQLLRFRQDHQFCSRCGTPTELHPTENATVCPSCHYHQYPRVQPCIITAIIKTTADKPQILLAHHLRATDSKMYTVLAGFVEVGESLEQCVHREVMEEVGLSVSNLRYFGSQPWPFPSNLMVGFIADYQSGDISIDNNELMDAQFFDIDSLNENGPIIPPKGTIAYQLIEWVKQHYQSKTD</sequence>
<dbReference type="PROSITE" id="PS00893">
    <property type="entry name" value="NUDIX_BOX"/>
    <property type="match status" value="1"/>
</dbReference>
<evidence type="ECO:0000256" key="8">
    <source>
        <dbReference type="ARBA" id="ARBA00023027"/>
    </source>
</evidence>
<organism evidence="11 12">
    <name type="scientific">Faucicola osloensis</name>
    <name type="common">Moraxella osloensis</name>
    <dbReference type="NCBI Taxonomy" id="34062"/>
    <lineage>
        <taxon>Bacteria</taxon>
        <taxon>Pseudomonadati</taxon>
        <taxon>Pseudomonadota</taxon>
        <taxon>Gammaproteobacteria</taxon>
        <taxon>Moraxellales</taxon>
        <taxon>Moraxellaceae</taxon>
        <taxon>Faucicola</taxon>
    </lineage>
</organism>
<keyword evidence="6" id="KW-0378">Hydrolase</keyword>
<dbReference type="EMBL" id="CP024443">
    <property type="protein sequence ID" value="ATR78424.1"/>
    <property type="molecule type" value="Genomic_DNA"/>
</dbReference>
<dbReference type="RefSeq" id="WP_100269732.1">
    <property type="nucleotide sequence ID" value="NZ_CP024443.1"/>
</dbReference>
<dbReference type="PANTHER" id="PTHR42904">
    <property type="entry name" value="NUDIX HYDROLASE, NUDC SUBFAMILY"/>
    <property type="match status" value="1"/>
</dbReference>
<evidence type="ECO:0000256" key="5">
    <source>
        <dbReference type="ARBA" id="ARBA00022723"/>
    </source>
</evidence>
<proteinExistence type="inferred from homology"/>
<keyword evidence="5" id="KW-0479">Metal-binding</keyword>
<name>A0A2D2LTS7_FAUOS</name>
<dbReference type="STRING" id="34062.AXE82_10440"/>
<accession>A0A2D2LTS7</accession>
<dbReference type="Proteomes" id="UP000229340">
    <property type="component" value="Chromosome"/>
</dbReference>
<dbReference type="InterPro" id="IPR000086">
    <property type="entry name" value="NUDIX_hydrolase_dom"/>
</dbReference>
<evidence type="ECO:0000256" key="6">
    <source>
        <dbReference type="ARBA" id="ARBA00022801"/>
    </source>
</evidence>
<dbReference type="InterPro" id="IPR015797">
    <property type="entry name" value="NUDIX_hydrolase-like_dom_sf"/>
</dbReference>
<evidence type="ECO:0000256" key="2">
    <source>
        <dbReference type="ARBA" id="ARBA00001947"/>
    </source>
</evidence>
<evidence type="ECO:0000256" key="3">
    <source>
        <dbReference type="ARBA" id="ARBA00009595"/>
    </source>
</evidence>
<dbReference type="CDD" id="cd03429">
    <property type="entry name" value="NUDIX_NADH_pyrophosphatase_Nudt13"/>
    <property type="match status" value="1"/>
</dbReference>
<dbReference type="GO" id="GO:0005829">
    <property type="term" value="C:cytosol"/>
    <property type="evidence" value="ECO:0007669"/>
    <property type="project" value="TreeGrafter"/>
</dbReference>
<evidence type="ECO:0000256" key="9">
    <source>
        <dbReference type="ARBA" id="ARBA00023679"/>
    </source>
</evidence>
<dbReference type="InterPro" id="IPR015376">
    <property type="entry name" value="Znr_NADH_PPase"/>
</dbReference>
<protein>
    <recommendedName>
        <fullName evidence="4">NAD(+) diphosphatase</fullName>
        <ecNumber evidence="4">3.6.1.22</ecNumber>
    </recommendedName>
</protein>